<keyword evidence="4" id="KW-1185">Reference proteome</keyword>
<protein>
    <submittedName>
        <fullName evidence="3">Peptidyl-prolyl cis-trans isomerase</fullName>
    </submittedName>
</protein>
<keyword evidence="3" id="KW-0413">Isomerase</keyword>
<dbReference type="Pfam" id="PF16146">
    <property type="entry name" value="DUF4854"/>
    <property type="match status" value="1"/>
</dbReference>
<feature type="compositionally biased region" description="Polar residues" evidence="1">
    <location>
        <begin position="248"/>
        <end position="258"/>
    </location>
</feature>
<evidence type="ECO:0000313" key="3">
    <source>
        <dbReference type="EMBL" id="PAU68052.1"/>
    </source>
</evidence>
<accession>A0A2A2EGG2</accession>
<evidence type="ECO:0000256" key="1">
    <source>
        <dbReference type="SAM" id="MobiDB-lite"/>
    </source>
</evidence>
<keyword evidence="2" id="KW-1133">Transmembrane helix</keyword>
<feature type="compositionally biased region" description="Low complexity" evidence="1">
    <location>
        <begin position="142"/>
        <end position="152"/>
    </location>
</feature>
<keyword evidence="2" id="KW-0472">Membrane</keyword>
<sequence length="435" mass="46578">MSNPNSPYGSAGEPQSNPQYPNYPGYEDTRSTEQGQTQAYGNPDYSAYDETQAYPGTPQPMNETQPMPTYGDAYNAQPMQPSQPMGETQPMPPTNATQPMPTYGEPYGGAPQYNAQPRTTEYDGAAQAQPTQAFDFGQMQGNAAPQAAPAPQGNGGGYGFEQNNYGGNGYDPNATNGNGYAPANTYGGNGQMPPQIPPDGNAPFNGQQPPKNNKTPIIIVSVVAALLLIACIVFAVIALNKNDDNKGGNESPSATHSQTSSPKSTDDPTDDPFGDLDDPDDDPTDDPTDDPFGTGGGLDNADIDQALRDGKTLEQAFSNPEVKKAIEQAIEGSSGDTEGMTMDVSAKGNTLIYKVRFTDSEYDAYESLYSSMMDGILCSPMSEFVKQLEDEYSLKDAKVEFILETSKGKTIMDKTYDSQSQCDVSMDDYDSLLND</sequence>
<name>A0A2A2EGG2_9BIFI</name>
<gene>
    <name evidence="3" type="ORF">B1526_0766</name>
</gene>
<dbReference type="InterPro" id="IPR032327">
    <property type="entry name" value="DUF4854"/>
</dbReference>
<keyword evidence="2" id="KW-0812">Transmembrane</keyword>
<dbReference type="OrthoDB" id="3229472at2"/>
<evidence type="ECO:0000256" key="2">
    <source>
        <dbReference type="SAM" id="Phobius"/>
    </source>
</evidence>
<feature type="compositionally biased region" description="Polar residues" evidence="1">
    <location>
        <begin position="77"/>
        <end position="86"/>
    </location>
</feature>
<dbReference type="GO" id="GO:0016853">
    <property type="term" value="F:isomerase activity"/>
    <property type="evidence" value="ECO:0007669"/>
    <property type="project" value="UniProtKB-KW"/>
</dbReference>
<feature type="region of interest" description="Disordered" evidence="1">
    <location>
        <begin position="246"/>
        <end position="303"/>
    </location>
</feature>
<feature type="region of interest" description="Disordered" evidence="1">
    <location>
        <begin position="142"/>
        <end position="209"/>
    </location>
</feature>
<proteinExistence type="predicted"/>
<organism evidence="3 4">
    <name type="scientific">Bifidobacterium criceti</name>
    <dbReference type="NCBI Taxonomy" id="1960969"/>
    <lineage>
        <taxon>Bacteria</taxon>
        <taxon>Bacillati</taxon>
        <taxon>Actinomycetota</taxon>
        <taxon>Actinomycetes</taxon>
        <taxon>Bifidobacteriales</taxon>
        <taxon>Bifidobacteriaceae</taxon>
        <taxon>Bifidobacterium</taxon>
    </lineage>
</organism>
<dbReference type="Proteomes" id="UP000218399">
    <property type="component" value="Unassembled WGS sequence"/>
</dbReference>
<comment type="caution">
    <text evidence="3">The sequence shown here is derived from an EMBL/GenBank/DDBJ whole genome shotgun (WGS) entry which is preliminary data.</text>
</comment>
<feature type="region of interest" description="Disordered" evidence="1">
    <location>
        <begin position="1"/>
        <end position="126"/>
    </location>
</feature>
<dbReference type="RefSeq" id="WP_133088444.1">
    <property type="nucleotide sequence ID" value="NZ_MVOH01000007.1"/>
</dbReference>
<dbReference type="EMBL" id="MVOH01000007">
    <property type="protein sequence ID" value="PAU68052.1"/>
    <property type="molecule type" value="Genomic_DNA"/>
</dbReference>
<reference evidence="3 4" key="1">
    <citation type="journal article" date="2017" name="ISME J.">
        <title>Unveiling bifidobacterial biogeography across the mammalian branch of the tree of life.</title>
        <authorList>
            <person name="Milani C."/>
            <person name="Mangifesta M."/>
            <person name="Mancabelli L."/>
            <person name="Lugli G.A."/>
            <person name="James K."/>
            <person name="Duranti S."/>
            <person name="Turroni F."/>
            <person name="Ferrario C."/>
            <person name="Ossiprandi M.C."/>
            <person name="van Sinderen D."/>
            <person name="Ventura M."/>
        </authorList>
    </citation>
    <scope>NUCLEOTIDE SEQUENCE [LARGE SCALE GENOMIC DNA]</scope>
    <source>
        <strain evidence="4">Ham19E</strain>
    </source>
</reference>
<feature type="compositionally biased region" description="Acidic residues" evidence="1">
    <location>
        <begin position="267"/>
        <end position="289"/>
    </location>
</feature>
<feature type="transmembrane region" description="Helical" evidence="2">
    <location>
        <begin position="217"/>
        <end position="239"/>
    </location>
</feature>
<feature type="compositionally biased region" description="Polar residues" evidence="1">
    <location>
        <begin position="1"/>
        <end position="20"/>
    </location>
</feature>
<evidence type="ECO:0000313" key="4">
    <source>
        <dbReference type="Proteomes" id="UP000218399"/>
    </source>
</evidence>
<dbReference type="AlphaFoldDB" id="A0A2A2EGG2"/>